<dbReference type="HOGENOM" id="CLU_581111_0_0_6"/>
<evidence type="ECO:0000313" key="2">
    <source>
        <dbReference type="EMBL" id="AFU97527.1"/>
    </source>
</evidence>
<dbReference type="Proteomes" id="UP000000466">
    <property type="component" value="Chromosome"/>
</dbReference>
<dbReference type="AlphaFoldDB" id="K4KU78"/>
<dbReference type="STRING" id="1117647.M5M_01500"/>
<dbReference type="EMBL" id="CP003746">
    <property type="protein sequence ID" value="AFU97527.1"/>
    <property type="molecule type" value="Genomic_DNA"/>
</dbReference>
<reference evidence="2 3" key="1">
    <citation type="journal article" date="2013" name="Genome Announc.">
        <title>Complete genome sequence of Simiduia agarivorans SA1(T), a marine bacterium able to degrade a variety of polysaccharides.</title>
        <authorList>
            <person name="Lin S.Y."/>
            <person name="Shieh W.Y."/>
            <person name="Chen J.S."/>
            <person name="Tang S.L."/>
        </authorList>
    </citation>
    <scope>NUCLEOTIDE SEQUENCE [LARGE SCALE GENOMIC DNA]</scope>
    <source>
        <strain evidence="3">DSM 21679 / JCM 13881 / BCRC 17597 / SA1</strain>
    </source>
</reference>
<dbReference type="Pfam" id="PF09362">
    <property type="entry name" value="DUF1996"/>
    <property type="match status" value="1"/>
</dbReference>
<protein>
    <recommendedName>
        <fullName evidence="1">DUF1996 domain-containing protein</fullName>
    </recommendedName>
</protein>
<proteinExistence type="predicted"/>
<name>K4KU78_SIMAS</name>
<dbReference type="PROSITE" id="PS51257">
    <property type="entry name" value="PROKAR_LIPOPROTEIN"/>
    <property type="match status" value="1"/>
</dbReference>
<dbReference type="InterPro" id="IPR018535">
    <property type="entry name" value="DUF1996"/>
</dbReference>
<dbReference type="eggNOG" id="ENOG502Z8H0">
    <property type="taxonomic scope" value="Bacteria"/>
</dbReference>
<dbReference type="KEGG" id="saga:M5M_01500"/>
<evidence type="ECO:0000259" key="1">
    <source>
        <dbReference type="Pfam" id="PF09362"/>
    </source>
</evidence>
<feature type="domain" description="DUF1996" evidence="1">
    <location>
        <begin position="166"/>
        <end position="427"/>
    </location>
</feature>
<gene>
    <name evidence="2" type="ordered locus">M5M_01500</name>
</gene>
<organism evidence="2 3">
    <name type="scientific">Simiduia agarivorans (strain DSM 21679 / JCM 13881 / BCRC 17597 / SA1)</name>
    <dbReference type="NCBI Taxonomy" id="1117647"/>
    <lineage>
        <taxon>Bacteria</taxon>
        <taxon>Pseudomonadati</taxon>
        <taxon>Pseudomonadota</taxon>
        <taxon>Gammaproteobacteria</taxon>
        <taxon>Cellvibrionales</taxon>
        <taxon>Cellvibrionaceae</taxon>
        <taxon>Simiduia</taxon>
    </lineage>
</organism>
<sequence>MKIKYQKSVHYSVRLAIQWILPFWLVACGGDESNGENTSESDGLVISVPTLSLLETPAANNTDGFARITFESSAATQCQLNGDAAFDCTSPLFLTDIGAGDQTLVIRTAESEPETAVTVQWTVANIFDAGHEDLVLTNQSPEPVEAYSWRGIVRINCDFSHSSYNDPIVYPGQENAAHLHRFYGNMLVDHMLTTESLLSSGDSSCQGGELNRSAYWVPALLAPLYDPDTGERALDADGEPAWQTVPAVVGNDEEAHEIFYYSAGIDDLSAIQPVPAGLRMIAGKATTQPEAPQDTSIVRWHCQSWESDDAENPQFSATIPECVAPDRVRMDIFFPSCWNGEDLDSADHQSHMAYPISEGGPNGTRCPESHPVAVVRPSYHYAFGVKPEVFDPVTQSSRGWRLASDMYAVTVSTPGGLSLHADWINGWHPQIMAALLDVCIKSGFDCHDGNLGNGLRLSGTQPGSQFEPEIINQGMGY</sequence>
<keyword evidence="3" id="KW-1185">Reference proteome</keyword>
<accession>K4KU78</accession>
<evidence type="ECO:0000313" key="3">
    <source>
        <dbReference type="Proteomes" id="UP000000466"/>
    </source>
</evidence>
<dbReference type="PANTHER" id="PTHR43662">
    <property type="match status" value="1"/>
</dbReference>
<dbReference type="PANTHER" id="PTHR43662:SF3">
    <property type="entry name" value="DOMAIN PROTEIN, PUTATIVE (AFU_ORTHOLOGUE AFUA_6G11970)-RELATED"/>
    <property type="match status" value="1"/>
</dbReference>
<dbReference type="OrthoDB" id="581239at2"/>